<dbReference type="InterPro" id="IPR002401">
    <property type="entry name" value="Cyt_P450_E_grp-I"/>
</dbReference>
<keyword evidence="11" id="KW-0503">Monooxygenase</keyword>
<dbReference type="InterPro" id="IPR050476">
    <property type="entry name" value="Insect_CytP450_Detox"/>
</dbReference>
<dbReference type="PANTHER" id="PTHR24292">
    <property type="entry name" value="CYTOCHROME P450"/>
    <property type="match status" value="1"/>
</dbReference>
<comment type="subcellular location">
    <subcellularLocation>
        <location evidence="3">Endoplasmic reticulum membrane</location>
        <topology evidence="3">Peripheral membrane protein</topology>
    </subcellularLocation>
    <subcellularLocation>
        <location evidence="2">Microsome membrane</location>
        <topology evidence="2">Peripheral membrane protein</topology>
    </subcellularLocation>
</comment>
<dbReference type="Gene3D" id="1.10.630.10">
    <property type="entry name" value="Cytochrome P450"/>
    <property type="match status" value="3"/>
</dbReference>
<dbReference type="Proteomes" id="UP000037069">
    <property type="component" value="Unassembled WGS sequence"/>
</dbReference>
<comment type="caution">
    <text evidence="15">The sequence shown here is derived from an EMBL/GenBank/DDBJ whole genome shotgun (WGS) entry which is preliminary data.</text>
</comment>
<dbReference type="OMA" id="WHVLRKN"/>
<dbReference type="PANTHER" id="PTHR24292:SF100">
    <property type="entry name" value="CYTOCHROME P450 6A16, ISOFORM B-RELATED"/>
    <property type="match status" value="1"/>
</dbReference>
<dbReference type="SUPFAM" id="SSF48264">
    <property type="entry name" value="Cytochrome P450"/>
    <property type="match status" value="3"/>
</dbReference>
<dbReference type="GO" id="GO:0005789">
    <property type="term" value="C:endoplasmic reticulum membrane"/>
    <property type="evidence" value="ECO:0007669"/>
    <property type="project" value="UniProtKB-SubCell"/>
</dbReference>
<keyword evidence="8" id="KW-0492">Microsome</keyword>
<dbReference type="Pfam" id="PF00067">
    <property type="entry name" value="p450"/>
    <property type="match status" value="3"/>
</dbReference>
<proteinExistence type="inferred from homology"/>
<dbReference type="GO" id="GO:0020037">
    <property type="term" value="F:heme binding"/>
    <property type="evidence" value="ECO:0007669"/>
    <property type="project" value="InterPro"/>
</dbReference>
<dbReference type="OrthoDB" id="2789670at2759"/>
<keyword evidence="9" id="KW-0560">Oxidoreductase</keyword>
<evidence type="ECO:0000256" key="14">
    <source>
        <dbReference type="SAM" id="Phobius"/>
    </source>
</evidence>
<comment type="similarity">
    <text evidence="4">Belongs to the cytochrome P450 family.</text>
</comment>
<dbReference type="InterPro" id="IPR017972">
    <property type="entry name" value="Cyt_P450_CS"/>
</dbReference>
<evidence type="ECO:0000256" key="5">
    <source>
        <dbReference type="ARBA" id="ARBA00022617"/>
    </source>
</evidence>
<dbReference type="PROSITE" id="PS00086">
    <property type="entry name" value="CYTOCHROME_P450"/>
    <property type="match status" value="3"/>
</dbReference>
<keyword evidence="16" id="KW-1185">Reference proteome</keyword>
<dbReference type="InterPro" id="IPR001128">
    <property type="entry name" value="Cyt_P450"/>
</dbReference>
<keyword evidence="10 13" id="KW-0408">Iron</keyword>
<evidence type="ECO:0000256" key="13">
    <source>
        <dbReference type="PIRSR" id="PIRSR602401-1"/>
    </source>
</evidence>
<dbReference type="FunFam" id="1.10.630.10:FF:000042">
    <property type="entry name" value="Cytochrome P450"/>
    <property type="match status" value="3"/>
</dbReference>
<feature type="binding site" description="axial binding residue" evidence="13">
    <location>
        <position position="1405"/>
    </location>
    <ligand>
        <name>heme</name>
        <dbReference type="ChEBI" id="CHEBI:30413"/>
    </ligand>
    <ligandPart>
        <name>Fe</name>
        <dbReference type="ChEBI" id="CHEBI:18248"/>
    </ligandPart>
</feature>
<comment type="cofactor">
    <cofactor evidence="1 13">
        <name>heme</name>
        <dbReference type="ChEBI" id="CHEBI:30413"/>
    </cofactor>
</comment>
<evidence type="ECO:0000256" key="2">
    <source>
        <dbReference type="ARBA" id="ARBA00004174"/>
    </source>
</evidence>
<keyword evidence="5 13" id="KW-0349">Heme</keyword>
<sequence length="1460" mass="171149">MSYWLIIIWTVFFAIFAFFKLKYTYWENRGVKQLEINPLWGNIPKLTTMHHSQLLQELYETFKGKAKLAGTYIYTKPIAVILDLDLVKTVLIKDFNKFVDRFEFHNPKDILAQHLFSADGEIWRSLRTKLTPTFTSGKMKYMFPTMVQVAQEFAKAFERELSNSATNSVEMHDMNARFTTDVIGTCVFGVQCNSLRDSNVEFRQVGRRIFGRNDFSIRYRLFTLFYGKILKIVGLKRFPIDMEKFFVRIVRDTVLERERLNIKRNDFIDLLIDLKNKKDTNGKPLLSLDLVAAQLFVFFAAGFETSSSNMSYGLYEMAKNPDKQEKLRNEILETLKKHNNELTYEAMMEMSYLDQVISETLRLYPALAFLQRICKEDYLVPDTDIVLEKGTWVYIPAKAIHYDPDIYENPLEFQPERFHPSEVQSRHPQSFLGFGDGPRNCIGLRFGRMQVRIGLITLLSKYRFSLSEKTPEKLEISKHSFVMIPAKGKMSFWLIIIWTALSTLLGYLRVKYNYWVMNGVKQLKPHFLFGHFFKLKSLHHTEIMQEVYDNFKGKVKLAGIYFYTKPIAVILDLDVVKAILIKDFHNFEDRMEYKNTKDILSTHLFNVERTVWKPLRQKLTPTFTSGKMKFMFPTINKLTQELREAYERNIEEFGDMGVNMYDLNARYTTDVVGTCIFGIECNSLKDPSVEFRQICSKVFGRTNFNVRWHMFKLTYAKLMQFLGSKRYPQFIEDFFMRVARDSVIEREKQGIKRNDFLNILIDLKNTKDENGEAMLTYDQIAAQLFVFFVAGFETSSTNMSYVLYELARHPEIQERVRKEVLHVLEKYDGELTYEAMMEMTYLDQVILETLRLYPALSYIQRVSLNDYKIPDTNITLDKGTNVYIPVKAIHLDAEIYENPLEFQPERFSPSQTAARHSQSFLGFGDGPRNCIGLRFGRMQNRIGLVTLLKIFKFSPCSRTCERIKFSNHSMVNIPLNGIYLKVENHKLSYWHYLGVKQLKTKFLLGHFLKLKSLHHTELMQEVYDSFKGKAKIAGIYIYTKPIAVIIDLDVVKAILIKDFHNFEDRMEYKNSKDILSTHLFNVERRVWKPLRQKVSPIFTTGKMKFMFPTINQLTHQLKETYEVNINDFAEQGFDIYDLSARFTIDVVGTCIFGIECNSLKDPKVEFKQVCSKVFGRTNFNIRWHLFKLTYAKFMQFTRSKRYPQYIEDFFMRVARDAVIEREKEGIKRNDFMNTLIDLKNTKDEFGEPMLTYNQIAAQLFVFFLAGYETASTNMTFMLYELARHPEIQEKVRQEVLNILNKYNGELSYEAMMEMTYLDQIITETLRLYPNLSFLQRVSLNDYKITGTDIILPKGTNIYIPAKAIHLDPDIYENPMAFQPERFAPSQIIARHPQSFLGFGDGPRNCIGSRFGRMQNRIGLVTLLRNFKFSPCSRTCESIKFSDHSFINVPLNGIYLKVEKL</sequence>
<dbReference type="GO" id="GO:0016705">
    <property type="term" value="F:oxidoreductase activity, acting on paired donors, with incorporation or reduction of molecular oxygen"/>
    <property type="evidence" value="ECO:0007669"/>
    <property type="project" value="InterPro"/>
</dbReference>
<evidence type="ECO:0000313" key="15">
    <source>
        <dbReference type="EMBL" id="KNC24551.1"/>
    </source>
</evidence>
<reference evidence="15 16" key="1">
    <citation type="journal article" date="2015" name="Nat. Commun.">
        <title>Lucilia cuprina genome unlocks parasitic fly biology to underpin future interventions.</title>
        <authorList>
            <person name="Anstead C.A."/>
            <person name="Korhonen P.K."/>
            <person name="Young N.D."/>
            <person name="Hall R.S."/>
            <person name="Jex A.R."/>
            <person name="Murali S.C."/>
            <person name="Hughes D.S."/>
            <person name="Lee S.F."/>
            <person name="Perry T."/>
            <person name="Stroehlein A.J."/>
            <person name="Ansell B.R."/>
            <person name="Breugelmans B."/>
            <person name="Hofmann A."/>
            <person name="Qu J."/>
            <person name="Dugan S."/>
            <person name="Lee S.L."/>
            <person name="Chao H."/>
            <person name="Dinh H."/>
            <person name="Han Y."/>
            <person name="Doddapaneni H.V."/>
            <person name="Worley K.C."/>
            <person name="Muzny D.M."/>
            <person name="Ioannidis P."/>
            <person name="Waterhouse R.M."/>
            <person name="Zdobnov E.M."/>
            <person name="James P.J."/>
            <person name="Bagnall N.H."/>
            <person name="Kotze A.C."/>
            <person name="Gibbs R.A."/>
            <person name="Richards S."/>
            <person name="Batterham P."/>
            <person name="Gasser R.B."/>
        </authorList>
    </citation>
    <scope>NUCLEOTIDE SEQUENCE [LARGE SCALE GENOMIC DNA]</scope>
    <source>
        <strain evidence="15 16">LS</strain>
        <tissue evidence="15">Full body</tissue>
    </source>
</reference>
<name>A0A0L0BX26_LUCCU</name>
<evidence type="ECO:0000256" key="3">
    <source>
        <dbReference type="ARBA" id="ARBA00004406"/>
    </source>
</evidence>
<dbReference type="GO" id="GO:0004497">
    <property type="term" value="F:monooxygenase activity"/>
    <property type="evidence" value="ECO:0007669"/>
    <property type="project" value="UniProtKB-KW"/>
</dbReference>
<keyword evidence="12 14" id="KW-0472">Membrane</keyword>
<gene>
    <name evidence="15" type="ORF">FF38_00073</name>
</gene>
<feature type="transmembrane region" description="Helical" evidence="14">
    <location>
        <begin position="6"/>
        <end position="23"/>
    </location>
</feature>
<dbReference type="PRINTS" id="PR00463">
    <property type="entry name" value="EP450I"/>
</dbReference>
<accession>A0A0L0BX26</accession>
<evidence type="ECO:0000256" key="10">
    <source>
        <dbReference type="ARBA" id="ARBA00023004"/>
    </source>
</evidence>
<dbReference type="InterPro" id="IPR036396">
    <property type="entry name" value="Cyt_P450_sf"/>
</dbReference>
<keyword evidence="6 13" id="KW-0479">Metal-binding</keyword>
<evidence type="ECO:0000313" key="16">
    <source>
        <dbReference type="Proteomes" id="UP000037069"/>
    </source>
</evidence>
<dbReference type="EMBL" id="JRES01001211">
    <property type="protein sequence ID" value="KNC24551.1"/>
    <property type="molecule type" value="Genomic_DNA"/>
</dbReference>
<protein>
    <submittedName>
        <fullName evidence="15">Cytochrome P450 6a2</fullName>
    </submittedName>
</protein>
<evidence type="ECO:0000256" key="11">
    <source>
        <dbReference type="ARBA" id="ARBA00023033"/>
    </source>
</evidence>
<evidence type="ECO:0000256" key="8">
    <source>
        <dbReference type="ARBA" id="ARBA00022848"/>
    </source>
</evidence>
<evidence type="ECO:0000256" key="12">
    <source>
        <dbReference type="ARBA" id="ARBA00023136"/>
    </source>
</evidence>
<evidence type="ECO:0000256" key="6">
    <source>
        <dbReference type="ARBA" id="ARBA00022723"/>
    </source>
</evidence>
<dbReference type="CDD" id="cd11056">
    <property type="entry name" value="CYP6-like"/>
    <property type="match status" value="3"/>
</dbReference>
<keyword evidence="7" id="KW-0256">Endoplasmic reticulum</keyword>
<keyword evidence="14" id="KW-0812">Transmembrane</keyword>
<dbReference type="STRING" id="7375.A0A0L0BX26"/>
<evidence type="ECO:0000256" key="7">
    <source>
        <dbReference type="ARBA" id="ARBA00022824"/>
    </source>
</evidence>
<organism evidence="15 16">
    <name type="scientific">Lucilia cuprina</name>
    <name type="common">Green bottle fly</name>
    <name type="synonym">Australian sheep blowfly</name>
    <dbReference type="NCBI Taxonomy" id="7375"/>
    <lineage>
        <taxon>Eukaryota</taxon>
        <taxon>Metazoa</taxon>
        <taxon>Ecdysozoa</taxon>
        <taxon>Arthropoda</taxon>
        <taxon>Hexapoda</taxon>
        <taxon>Insecta</taxon>
        <taxon>Pterygota</taxon>
        <taxon>Neoptera</taxon>
        <taxon>Endopterygota</taxon>
        <taxon>Diptera</taxon>
        <taxon>Brachycera</taxon>
        <taxon>Muscomorpha</taxon>
        <taxon>Oestroidea</taxon>
        <taxon>Calliphoridae</taxon>
        <taxon>Luciliinae</taxon>
        <taxon>Lucilia</taxon>
    </lineage>
</organism>
<evidence type="ECO:0000256" key="4">
    <source>
        <dbReference type="ARBA" id="ARBA00010617"/>
    </source>
</evidence>
<evidence type="ECO:0000256" key="1">
    <source>
        <dbReference type="ARBA" id="ARBA00001971"/>
    </source>
</evidence>
<keyword evidence="14" id="KW-1133">Transmembrane helix</keyword>
<dbReference type="PRINTS" id="PR00385">
    <property type="entry name" value="P450"/>
</dbReference>
<dbReference type="GO" id="GO:0005506">
    <property type="term" value="F:iron ion binding"/>
    <property type="evidence" value="ECO:0007669"/>
    <property type="project" value="InterPro"/>
</dbReference>
<evidence type="ECO:0000256" key="9">
    <source>
        <dbReference type="ARBA" id="ARBA00023002"/>
    </source>
</evidence>